<dbReference type="Pfam" id="PF09423">
    <property type="entry name" value="PhoD"/>
    <property type="match status" value="1"/>
</dbReference>
<dbReference type="PANTHER" id="PTHR43606:SF2">
    <property type="entry name" value="ALKALINE PHOSPHATASE FAMILY PROTEIN (AFU_ORTHOLOGUE AFUA_5G03860)"/>
    <property type="match status" value="1"/>
</dbReference>
<dbReference type="Gene3D" id="2.60.40.380">
    <property type="entry name" value="Purple acid phosphatase-like, N-terminal"/>
    <property type="match status" value="1"/>
</dbReference>
<organism evidence="3 4">
    <name type="scientific">Marinoscillum furvescens DSM 4134</name>
    <dbReference type="NCBI Taxonomy" id="1122208"/>
    <lineage>
        <taxon>Bacteria</taxon>
        <taxon>Pseudomonadati</taxon>
        <taxon>Bacteroidota</taxon>
        <taxon>Cytophagia</taxon>
        <taxon>Cytophagales</taxon>
        <taxon>Reichenbachiellaceae</taxon>
        <taxon>Marinoscillum</taxon>
    </lineage>
</organism>
<dbReference type="RefSeq" id="WP_115866310.1">
    <property type="nucleotide sequence ID" value="NZ_QREG01000001.1"/>
</dbReference>
<dbReference type="InterPro" id="IPR052900">
    <property type="entry name" value="Phospholipid_Metab_Enz"/>
</dbReference>
<dbReference type="CDD" id="cd07389">
    <property type="entry name" value="MPP_PhoD"/>
    <property type="match status" value="1"/>
</dbReference>
<accession>A0A3D9LHC7</accession>
<dbReference type="InterPro" id="IPR029052">
    <property type="entry name" value="Metallo-depent_PP-like"/>
</dbReference>
<dbReference type="PANTHER" id="PTHR43606">
    <property type="entry name" value="PHOSPHATASE, PUTATIVE (AFU_ORTHOLOGUE AFUA_6G08710)-RELATED"/>
    <property type="match status" value="1"/>
</dbReference>
<dbReference type="Proteomes" id="UP000256779">
    <property type="component" value="Unassembled WGS sequence"/>
</dbReference>
<sequence length="496" mass="55959">MNYSKLLFGLAVALTVACQAPQQEQASAAEQNFFQHGVASGDPLADRVIIWTRVSDTQADEVPVSYEVSTSEDFSTSVKKGTTQTHAGRDYTVKVDVDGLEAGQTYFYRFQVGQTFSPTGRTKTLSQQADSLQFAVVSCSNYEWGYFTAYGKIAERPVLDAVIHLGDYIYEYGPGAYGDTTIGRKHEPAHEILTLEDYRTRYAQYRTDKDLQAMHGAHPFIAIWDDHEIANNTYQTGAQNHQEDEGDFEARKQAAVQTYYEWLPIREGAHYRSFQYGDLASLIMLDERLAGRTEPAKGKDDPKIDDQNQSMLGAEQLEWFKSELNSSASWKVIGNQVMYSDLYQEPVWPNFPINTDSWSGYRVEKNAIAQYILDQEVENVVFLTGDTHASWAFEVLVSDVSDEAVATEFGTTSVSSANHDERKPLDTVRATEQRFYPHNEHLKYVNLADHGYLMLTVAAEEARAEFYYVNDLRNPGGDEYRAKTFRVKAGTSTISE</sequence>
<keyword evidence="4" id="KW-1185">Reference proteome</keyword>
<dbReference type="PROSITE" id="PS51257">
    <property type="entry name" value="PROKAR_LIPOPROTEIN"/>
    <property type="match status" value="1"/>
</dbReference>
<evidence type="ECO:0000313" key="4">
    <source>
        <dbReference type="Proteomes" id="UP000256779"/>
    </source>
</evidence>
<name>A0A3D9LHC7_MARFU</name>
<dbReference type="Pfam" id="PF16655">
    <property type="entry name" value="PhoD_N"/>
    <property type="match status" value="1"/>
</dbReference>
<dbReference type="InterPro" id="IPR018946">
    <property type="entry name" value="PhoD-like_MPP"/>
</dbReference>
<reference evidence="3 4" key="1">
    <citation type="submission" date="2018-07" db="EMBL/GenBank/DDBJ databases">
        <title>Genomic Encyclopedia of Type Strains, Phase IV (KMG-IV): sequencing the most valuable type-strain genomes for metagenomic binning, comparative biology and taxonomic classification.</title>
        <authorList>
            <person name="Goeker M."/>
        </authorList>
    </citation>
    <scope>NUCLEOTIDE SEQUENCE [LARGE SCALE GENOMIC DNA]</scope>
    <source>
        <strain evidence="3 4">DSM 4134</strain>
    </source>
</reference>
<gene>
    <name evidence="3" type="ORF">C7460_101330</name>
</gene>
<dbReference type="Gene3D" id="3.60.21.70">
    <property type="entry name" value="PhoD-like phosphatase"/>
    <property type="match status" value="1"/>
</dbReference>
<proteinExistence type="predicted"/>
<protein>
    <submittedName>
        <fullName evidence="3">Alkaline phosphatase D</fullName>
    </submittedName>
</protein>
<evidence type="ECO:0000259" key="1">
    <source>
        <dbReference type="Pfam" id="PF09423"/>
    </source>
</evidence>
<dbReference type="AlphaFoldDB" id="A0A3D9LHC7"/>
<dbReference type="SUPFAM" id="SSF56300">
    <property type="entry name" value="Metallo-dependent phosphatases"/>
    <property type="match status" value="1"/>
</dbReference>
<dbReference type="InterPro" id="IPR032093">
    <property type="entry name" value="PhoD_N"/>
</dbReference>
<dbReference type="EMBL" id="QREG01000001">
    <property type="protein sequence ID" value="REE05811.1"/>
    <property type="molecule type" value="Genomic_DNA"/>
</dbReference>
<feature type="domain" description="Phospholipase D N-terminal" evidence="2">
    <location>
        <begin position="36"/>
        <end position="124"/>
    </location>
</feature>
<dbReference type="InterPro" id="IPR038607">
    <property type="entry name" value="PhoD-like_sf"/>
</dbReference>
<comment type="caution">
    <text evidence="3">The sequence shown here is derived from an EMBL/GenBank/DDBJ whole genome shotgun (WGS) entry which is preliminary data.</text>
</comment>
<evidence type="ECO:0000259" key="2">
    <source>
        <dbReference type="Pfam" id="PF16655"/>
    </source>
</evidence>
<dbReference type="OrthoDB" id="9763616at2"/>
<evidence type="ECO:0000313" key="3">
    <source>
        <dbReference type="EMBL" id="REE05811.1"/>
    </source>
</evidence>
<feature type="domain" description="PhoD-like phosphatase metallophosphatase" evidence="1">
    <location>
        <begin position="134"/>
        <end position="466"/>
    </location>
</feature>